<dbReference type="AlphaFoldDB" id="A0A8E2JCH3"/>
<feature type="domain" description="Ras-GEF" evidence="4">
    <location>
        <begin position="689"/>
        <end position="961"/>
    </location>
</feature>
<dbReference type="InterPro" id="IPR036964">
    <property type="entry name" value="RASGEF_cat_dom_sf"/>
</dbReference>
<evidence type="ECO:0000313" key="7">
    <source>
        <dbReference type="Proteomes" id="UP000250266"/>
    </source>
</evidence>
<proteinExistence type="predicted"/>
<sequence length="974" mass="108358">MPTTGRAACSAGQAIRTTRPHSSEQQSKREKSKSSQSYAQLPRRESVQTQSSTGSTTQRPSLKGRAHSAPMVPKSHFDGPENEQLGDTPGGEPGDDEEIAGDPFFQRYNFPHTEEVAEEEGSSSSPESSSDTEGPLSPTHMKGRPPGLSDSLPSPRSPVPSAISQGNDTATMQDINIVVVGAQGAGKSTFTRRALNLQNATSAISSRKMAVDGYAYVVRLLELACNDIEIGEGNCVNWPEMIDDIAMPRIDGVVTIYDVTSQASLAQVPEILNALSKASLPFLLVACKCDQHPVHREVDPAVIEQKAKTSFGEINTFQTSESAPETQKRCLSVILRTIISARRVQLQASTTRRRANSSAVRRVSPRESWTRRHERASSEFSGSRLKARTPGPYEKDTDSKFSGNAKSHKYAPSDTTGHTFLDLEESPGYESFDTEPQESDQEQSVVSELPSDEKGYTFDQLVDRLLAQPLSKNDTKFVAIFLALYRRFATPGQLLEAIIKRFDALKRDKNPQIIRTIEQLRHLAILQQWISYYPGDFAYPTTRRAMRKFVSGLSSNRIFSVAAREMLQDLEIVTEDDDTDWACCDKNREPSDIVPTFHNVLDEDSESDEFTKAIGSMSMGTDSQTVSRSTTTTTTNTSRSMNSGTESSSSSSHTMLNSLEQAQKQARKLVPNPTKPLSKVQWHLIMIASEEDIARELTRIDWIMFSSVRPRDLVRHGSMNAEEKKKCKSLENVNRMIDHFNHLAYLVTNYVLLRDKPKHRALMLEKFMKIARKLREMNNYNSLGAVLAGIKGSAVHRLVATRELIPQATVKDFMKLEILMGTQKSYFAYRLAWENSSTERIPYIPLLLGDLFSASKGNSTFVGDKKSLSAISPHPGAPVFQSAIASRDSKEAPPGGVVGKERINWRKFEIMGEVIVGVQRAQGTPYPVLPKNDDVRALILDLKFVKSDDELYDRSVQLEAAGAGDRRRFNWFQR</sequence>
<evidence type="ECO:0000259" key="4">
    <source>
        <dbReference type="PROSITE" id="PS50009"/>
    </source>
</evidence>
<dbReference type="OrthoDB" id="28357at2759"/>
<dbReference type="CDD" id="cd06224">
    <property type="entry name" value="REM"/>
    <property type="match status" value="1"/>
</dbReference>
<dbReference type="GO" id="GO:0007265">
    <property type="term" value="P:Ras protein signal transduction"/>
    <property type="evidence" value="ECO:0007669"/>
    <property type="project" value="TreeGrafter"/>
</dbReference>
<dbReference type="GO" id="GO:0005525">
    <property type="term" value="F:GTP binding"/>
    <property type="evidence" value="ECO:0007669"/>
    <property type="project" value="InterPro"/>
</dbReference>
<reference evidence="6 7" key="1">
    <citation type="journal article" date="2016" name="Nat. Commun.">
        <title>Ectomycorrhizal ecology is imprinted in the genome of the dominant symbiotic fungus Cenococcum geophilum.</title>
        <authorList>
            <consortium name="DOE Joint Genome Institute"/>
            <person name="Peter M."/>
            <person name="Kohler A."/>
            <person name="Ohm R.A."/>
            <person name="Kuo A."/>
            <person name="Krutzmann J."/>
            <person name="Morin E."/>
            <person name="Arend M."/>
            <person name="Barry K.W."/>
            <person name="Binder M."/>
            <person name="Choi C."/>
            <person name="Clum A."/>
            <person name="Copeland A."/>
            <person name="Grisel N."/>
            <person name="Haridas S."/>
            <person name="Kipfer T."/>
            <person name="LaButti K."/>
            <person name="Lindquist E."/>
            <person name="Lipzen A."/>
            <person name="Maire R."/>
            <person name="Meier B."/>
            <person name="Mihaltcheva S."/>
            <person name="Molinier V."/>
            <person name="Murat C."/>
            <person name="Poggeler S."/>
            <person name="Quandt C.A."/>
            <person name="Sperisen C."/>
            <person name="Tritt A."/>
            <person name="Tisserant E."/>
            <person name="Crous P.W."/>
            <person name="Henrissat B."/>
            <person name="Nehls U."/>
            <person name="Egli S."/>
            <person name="Spatafora J.W."/>
            <person name="Grigoriev I.V."/>
            <person name="Martin F.M."/>
        </authorList>
    </citation>
    <scope>NUCLEOTIDE SEQUENCE [LARGE SCALE GENOMIC DNA]</scope>
    <source>
        <strain evidence="6 7">CBS 459.81</strain>
    </source>
</reference>
<evidence type="ECO:0000256" key="3">
    <source>
        <dbReference type="SAM" id="MobiDB-lite"/>
    </source>
</evidence>
<accession>A0A8E2JCH3</accession>
<dbReference type="PANTHER" id="PTHR23113">
    <property type="entry name" value="GUANINE NUCLEOTIDE EXCHANGE FACTOR"/>
    <property type="match status" value="1"/>
</dbReference>
<dbReference type="CDD" id="cd00882">
    <property type="entry name" value="Ras_like_GTPase"/>
    <property type="match status" value="1"/>
</dbReference>
<dbReference type="Gene3D" id="1.10.840.10">
    <property type="entry name" value="Ras guanine-nucleotide exchange factors catalytic domain"/>
    <property type="match status" value="1"/>
</dbReference>
<dbReference type="SUPFAM" id="SSF52540">
    <property type="entry name" value="P-loop containing nucleoside triphosphate hydrolases"/>
    <property type="match status" value="1"/>
</dbReference>
<dbReference type="InterPro" id="IPR000651">
    <property type="entry name" value="Ras-like_Gua-exchang_fac_N"/>
</dbReference>
<dbReference type="GO" id="GO:0003924">
    <property type="term" value="F:GTPase activity"/>
    <property type="evidence" value="ECO:0007669"/>
    <property type="project" value="InterPro"/>
</dbReference>
<dbReference type="InterPro" id="IPR023578">
    <property type="entry name" value="Ras_GEF_dom_sf"/>
</dbReference>
<evidence type="ECO:0000256" key="1">
    <source>
        <dbReference type="ARBA" id="ARBA00022658"/>
    </source>
</evidence>
<feature type="region of interest" description="Disordered" evidence="3">
    <location>
        <begin position="347"/>
        <end position="450"/>
    </location>
</feature>
<feature type="region of interest" description="Disordered" evidence="3">
    <location>
        <begin position="616"/>
        <end position="656"/>
    </location>
</feature>
<keyword evidence="7" id="KW-1185">Reference proteome</keyword>
<feature type="compositionally biased region" description="Low complexity" evidence="3">
    <location>
        <begin position="122"/>
        <end position="133"/>
    </location>
</feature>
<dbReference type="PANTHER" id="PTHR23113:SF348">
    <property type="entry name" value="GUANYL-NUCLEOTIDE EXCHANGE FACTOR RASGEF, PUTATIVE (AFU_ORTHOLOGUE AFUA_1G04700)-RELATED"/>
    <property type="match status" value="1"/>
</dbReference>
<dbReference type="InterPro" id="IPR027417">
    <property type="entry name" value="P-loop_NTPase"/>
</dbReference>
<feature type="domain" description="N-terminal Ras-GEF" evidence="5">
    <location>
        <begin position="449"/>
        <end position="574"/>
    </location>
</feature>
<gene>
    <name evidence="6" type="ORF">K432DRAFT_384652</name>
</gene>
<dbReference type="Pfam" id="PF00071">
    <property type="entry name" value="Ras"/>
    <property type="match status" value="1"/>
</dbReference>
<organism evidence="6 7">
    <name type="scientific">Lepidopterella palustris CBS 459.81</name>
    <dbReference type="NCBI Taxonomy" id="1314670"/>
    <lineage>
        <taxon>Eukaryota</taxon>
        <taxon>Fungi</taxon>
        <taxon>Dikarya</taxon>
        <taxon>Ascomycota</taxon>
        <taxon>Pezizomycotina</taxon>
        <taxon>Dothideomycetes</taxon>
        <taxon>Pleosporomycetidae</taxon>
        <taxon>Mytilinidiales</taxon>
        <taxon>Argynnaceae</taxon>
        <taxon>Lepidopterella</taxon>
    </lineage>
</organism>
<dbReference type="InterPro" id="IPR001806">
    <property type="entry name" value="Small_GTPase"/>
</dbReference>
<dbReference type="EMBL" id="KV745125">
    <property type="protein sequence ID" value="OCK77474.1"/>
    <property type="molecule type" value="Genomic_DNA"/>
</dbReference>
<dbReference type="InterPro" id="IPR008937">
    <property type="entry name" value="Ras-like_GEF"/>
</dbReference>
<feature type="compositionally biased region" description="Low complexity" evidence="3">
    <location>
        <begin position="621"/>
        <end position="656"/>
    </location>
</feature>
<dbReference type="Pfam" id="PF00618">
    <property type="entry name" value="RasGEF_N"/>
    <property type="match status" value="1"/>
</dbReference>
<evidence type="ECO:0000259" key="5">
    <source>
        <dbReference type="PROSITE" id="PS50212"/>
    </source>
</evidence>
<dbReference type="SMART" id="SM00147">
    <property type="entry name" value="RasGEF"/>
    <property type="match status" value="1"/>
</dbReference>
<feature type="compositionally biased region" description="Acidic residues" evidence="3">
    <location>
        <begin position="422"/>
        <end position="441"/>
    </location>
</feature>
<keyword evidence="1 2" id="KW-0344">Guanine-nucleotide releasing factor</keyword>
<feature type="region of interest" description="Disordered" evidence="3">
    <location>
        <begin position="114"/>
        <end position="167"/>
    </location>
</feature>
<evidence type="ECO:0000313" key="6">
    <source>
        <dbReference type="EMBL" id="OCK77474.1"/>
    </source>
</evidence>
<feature type="compositionally biased region" description="Low complexity" evidence="3">
    <location>
        <begin position="47"/>
        <end position="58"/>
    </location>
</feature>
<dbReference type="Gene3D" id="3.40.50.300">
    <property type="entry name" value="P-loop containing nucleotide triphosphate hydrolases"/>
    <property type="match status" value="1"/>
</dbReference>
<dbReference type="GO" id="GO:0005886">
    <property type="term" value="C:plasma membrane"/>
    <property type="evidence" value="ECO:0007669"/>
    <property type="project" value="TreeGrafter"/>
</dbReference>
<name>A0A8E2JCH3_9PEZI</name>
<dbReference type="InterPro" id="IPR001895">
    <property type="entry name" value="RASGEF_cat_dom"/>
</dbReference>
<dbReference type="Gene3D" id="1.20.870.10">
    <property type="entry name" value="Son of sevenless (SoS) protein Chain: S domain 1"/>
    <property type="match status" value="1"/>
</dbReference>
<feature type="region of interest" description="Disordered" evidence="3">
    <location>
        <begin position="1"/>
        <end position="102"/>
    </location>
</feature>
<feature type="compositionally biased region" description="Basic and acidic residues" evidence="3">
    <location>
        <begin position="364"/>
        <end position="377"/>
    </location>
</feature>
<dbReference type="Proteomes" id="UP000250266">
    <property type="component" value="Unassembled WGS sequence"/>
</dbReference>
<dbReference type="PROSITE" id="PS50009">
    <property type="entry name" value="RASGEF_CAT"/>
    <property type="match status" value="1"/>
</dbReference>
<dbReference type="SUPFAM" id="SSF48366">
    <property type="entry name" value="Ras GEF"/>
    <property type="match status" value="1"/>
</dbReference>
<evidence type="ECO:0000256" key="2">
    <source>
        <dbReference type="PROSITE-ProRule" id="PRU00168"/>
    </source>
</evidence>
<dbReference type="GO" id="GO:0005085">
    <property type="term" value="F:guanyl-nucleotide exchange factor activity"/>
    <property type="evidence" value="ECO:0007669"/>
    <property type="project" value="UniProtKB-KW"/>
</dbReference>
<dbReference type="PROSITE" id="PS50212">
    <property type="entry name" value="RASGEF_NTER"/>
    <property type="match status" value="1"/>
</dbReference>
<dbReference type="Pfam" id="PF00617">
    <property type="entry name" value="RasGEF"/>
    <property type="match status" value="1"/>
</dbReference>
<protein>
    <submittedName>
        <fullName evidence="6">Ras GEF</fullName>
    </submittedName>
</protein>